<gene>
    <name evidence="7" type="ORF">F8M41_005821</name>
</gene>
<keyword evidence="1" id="KW-0808">Transferase</keyword>
<dbReference type="Proteomes" id="UP000439903">
    <property type="component" value="Unassembled WGS sequence"/>
</dbReference>
<feature type="binding site" evidence="5">
    <location>
        <position position="97"/>
    </location>
    <ligand>
        <name>ATP</name>
        <dbReference type="ChEBI" id="CHEBI:30616"/>
    </ligand>
</feature>
<evidence type="ECO:0000313" key="7">
    <source>
        <dbReference type="EMBL" id="KAF0541171.1"/>
    </source>
</evidence>
<evidence type="ECO:0000313" key="8">
    <source>
        <dbReference type="Proteomes" id="UP000439903"/>
    </source>
</evidence>
<keyword evidence="4 5" id="KW-0067">ATP-binding</keyword>
<dbReference type="SUPFAM" id="SSF56112">
    <property type="entry name" value="Protein kinase-like (PK-like)"/>
    <property type="match status" value="1"/>
</dbReference>
<dbReference type="EMBL" id="WTPW01000157">
    <property type="protein sequence ID" value="KAF0541171.1"/>
    <property type="molecule type" value="Genomic_DNA"/>
</dbReference>
<proteinExistence type="predicted"/>
<organism evidence="7 8">
    <name type="scientific">Gigaspora margarita</name>
    <dbReference type="NCBI Taxonomy" id="4874"/>
    <lineage>
        <taxon>Eukaryota</taxon>
        <taxon>Fungi</taxon>
        <taxon>Fungi incertae sedis</taxon>
        <taxon>Mucoromycota</taxon>
        <taxon>Glomeromycotina</taxon>
        <taxon>Glomeromycetes</taxon>
        <taxon>Diversisporales</taxon>
        <taxon>Gigasporaceae</taxon>
        <taxon>Gigaspora</taxon>
    </lineage>
</organism>
<dbReference type="PANTHER" id="PTHR44329:SF288">
    <property type="entry name" value="MITOGEN-ACTIVATED PROTEIN KINASE KINASE KINASE 20"/>
    <property type="match status" value="1"/>
</dbReference>
<comment type="caution">
    <text evidence="7">The sequence shown here is derived from an EMBL/GenBank/DDBJ whole genome shotgun (WGS) entry which is preliminary data.</text>
</comment>
<dbReference type="InterPro" id="IPR011009">
    <property type="entry name" value="Kinase-like_dom_sf"/>
</dbReference>
<evidence type="ECO:0000256" key="4">
    <source>
        <dbReference type="ARBA" id="ARBA00022840"/>
    </source>
</evidence>
<accession>A0A8H4AX42</accession>
<dbReference type="Gene3D" id="1.10.510.10">
    <property type="entry name" value="Transferase(Phosphotransferase) domain 1"/>
    <property type="match status" value="1"/>
</dbReference>
<dbReference type="Pfam" id="PF07714">
    <property type="entry name" value="PK_Tyr_Ser-Thr"/>
    <property type="match status" value="1"/>
</dbReference>
<dbReference type="GO" id="GO:0005524">
    <property type="term" value="F:ATP binding"/>
    <property type="evidence" value="ECO:0007669"/>
    <property type="project" value="UniProtKB-UniRule"/>
</dbReference>
<name>A0A8H4AX42_GIGMA</name>
<dbReference type="OrthoDB" id="2358191at2759"/>
<dbReference type="AlphaFoldDB" id="A0A8H4AX42"/>
<dbReference type="PRINTS" id="PR00109">
    <property type="entry name" value="TYRKINASE"/>
</dbReference>
<dbReference type="InterPro" id="IPR017441">
    <property type="entry name" value="Protein_kinase_ATP_BS"/>
</dbReference>
<dbReference type="InterPro" id="IPR001245">
    <property type="entry name" value="Ser-Thr/Tyr_kinase_cat_dom"/>
</dbReference>
<dbReference type="GO" id="GO:0004674">
    <property type="term" value="F:protein serine/threonine kinase activity"/>
    <property type="evidence" value="ECO:0007669"/>
    <property type="project" value="TreeGrafter"/>
</dbReference>
<feature type="domain" description="Protein kinase" evidence="6">
    <location>
        <begin position="70"/>
        <end position="335"/>
    </location>
</feature>
<evidence type="ECO:0000256" key="1">
    <source>
        <dbReference type="ARBA" id="ARBA00022679"/>
    </source>
</evidence>
<keyword evidence="8" id="KW-1185">Reference proteome</keyword>
<sequence>MLIVDQIRMFQTIQQKAQKLRHKFYKKRHYEHNLEVRENTTDKRDPLRYSEWMQMMVENGEMPNLDYSEFGDINEIGRGNYSVVYSAEYRGARIAFKKFIRPKDNILVNELKQRITVNNHENITKFLGITADSEIPRNEYMIVLQFANGGNLKDYLRSKTHEGLFKILWTELIQIAEQIIFGLQHLQTNKIVHRNLHPKNILINDSKIMISGFGSAWKFNDSLISLFEEGITYEYSDPQIFIQTRFIPNTKSDIYSLGVILWELTSGIRPFSKDFNKLALAHHISKGKREKMIPGTPSSYAKLYKKCWSTKPKKRPELEEILQKLQQSREAAEMIKNRIF</sequence>
<keyword evidence="3 7" id="KW-0418">Kinase</keyword>
<evidence type="ECO:0000256" key="2">
    <source>
        <dbReference type="ARBA" id="ARBA00022741"/>
    </source>
</evidence>
<evidence type="ECO:0000256" key="5">
    <source>
        <dbReference type="PROSITE-ProRule" id="PRU10141"/>
    </source>
</evidence>
<keyword evidence="2 5" id="KW-0547">Nucleotide-binding</keyword>
<dbReference type="PROSITE" id="PS00107">
    <property type="entry name" value="PROTEIN_KINASE_ATP"/>
    <property type="match status" value="1"/>
</dbReference>
<dbReference type="PROSITE" id="PS50011">
    <property type="entry name" value="PROTEIN_KINASE_DOM"/>
    <property type="match status" value="1"/>
</dbReference>
<dbReference type="PANTHER" id="PTHR44329">
    <property type="entry name" value="SERINE/THREONINE-PROTEIN KINASE TNNI3K-RELATED"/>
    <property type="match status" value="1"/>
</dbReference>
<reference evidence="7 8" key="1">
    <citation type="journal article" date="2019" name="Environ. Microbiol.">
        <title>At the nexus of three kingdoms: the genome of the mycorrhizal fungus Gigaspora margarita provides insights into plant, endobacterial and fungal interactions.</title>
        <authorList>
            <person name="Venice F."/>
            <person name="Ghignone S."/>
            <person name="Salvioli di Fossalunga A."/>
            <person name="Amselem J."/>
            <person name="Novero M."/>
            <person name="Xianan X."/>
            <person name="Sedzielewska Toro K."/>
            <person name="Morin E."/>
            <person name="Lipzen A."/>
            <person name="Grigoriev I.V."/>
            <person name="Henrissat B."/>
            <person name="Martin F.M."/>
            <person name="Bonfante P."/>
        </authorList>
    </citation>
    <scope>NUCLEOTIDE SEQUENCE [LARGE SCALE GENOMIC DNA]</scope>
    <source>
        <strain evidence="7 8">BEG34</strain>
    </source>
</reference>
<protein>
    <submittedName>
        <fullName evidence="7">Kinase-like protein</fullName>
    </submittedName>
</protein>
<dbReference type="InterPro" id="IPR051681">
    <property type="entry name" value="Ser/Thr_Kinases-Pseudokinases"/>
</dbReference>
<dbReference type="InterPro" id="IPR000719">
    <property type="entry name" value="Prot_kinase_dom"/>
</dbReference>
<evidence type="ECO:0000256" key="3">
    <source>
        <dbReference type="ARBA" id="ARBA00022777"/>
    </source>
</evidence>
<evidence type="ECO:0000259" key="6">
    <source>
        <dbReference type="PROSITE" id="PS50011"/>
    </source>
</evidence>